<gene>
    <name evidence="4" type="primary">fliE</name>
    <name evidence="7" type="ORF">EDD68_101129</name>
</gene>
<comment type="similarity">
    <text evidence="2 4">Belongs to the FliE family.</text>
</comment>
<keyword evidence="3 4" id="KW-0975">Bacterial flagellum</keyword>
<dbReference type="Proteomes" id="UP000294650">
    <property type="component" value="Unassembled WGS sequence"/>
</dbReference>
<feature type="coiled-coil region" evidence="6">
    <location>
        <begin position="27"/>
        <end position="54"/>
    </location>
</feature>
<protein>
    <recommendedName>
        <fullName evidence="4 5">Flagellar hook-basal body complex protein FliE</fullName>
    </recommendedName>
</protein>
<organism evidence="7 8">
    <name type="scientific">Melghiribacillus thermohalophilus</name>
    <dbReference type="NCBI Taxonomy" id="1324956"/>
    <lineage>
        <taxon>Bacteria</taxon>
        <taxon>Bacillati</taxon>
        <taxon>Bacillota</taxon>
        <taxon>Bacilli</taxon>
        <taxon>Bacillales</taxon>
        <taxon>Bacillaceae</taxon>
        <taxon>Melghiribacillus</taxon>
    </lineage>
</organism>
<dbReference type="Pfam" id="PF02049">
    <property type="entry name" value="FliE"/>
    <property type="match status" value="1"/>
</dbReference>
<name>A0A4R3NCY3_9BACI</name>
<evidence type="ECO:0000256" key="4">
    <source>
        <dbReference type="HAMAP-Rule" id="MF_00724"/>
    </source>
</evidence>
<proteinExistence type="inferred from homology"/>
<reference evidence="7 8" key="1">
    <citation type="submission" date="2019-03" db="EMBL/GenBank/DDBJ databases">
        <title>Genomic Encyclopedia of Type Strains, Phase IV (KMG-IV): sequencing the most valuable type-strain genomes for metagenomic binning, comparative biology and taxonomic classification.</title>
        <authorList>
            <person name="Goeker M."/>
        </authorList>
    </citation>
    <scope>NUCLEOTIDE SEQUENCE [LARGE SCALE GENOMIC DNA]</scope>
    <source>
        <strain evidence="7 8">DSM 25894</strain>
    </source>
</reference>
<dbReference type="NCBIfam" id="TIGR00205">
    <property type="entry name" value="fliE"/>
    <property type="match status" value="1"/>
</dbReference>
<dbReference type="PANTHER" id="PTHR34653">
    <property type="match status" value="1"/>
</dbReference>
<keyword evidence="6" id="KW-0175">Coiled coil</keyword>
<evidence type="ECO:0000256" key="5">
    <source>
        <dbReference type="NCBIfam" id="TIGR00205"/>
    </source>
</evidence>
<dbReference type="GO" id="GO:0071973">
    <property type="term" value="P:bacterial-type flagellum-dependent cell motility"/>
    <property type="evidence" value="ECO:0007669"/>
    <property type="project" value="InterPro"/>
</dbReference>
<evidence type="ECO:0000256" key="1">
    <source>
        <dbReference type="ARBA" id="ARBA00004117"/>
    </source>
</evidence>
<evidence type="ECO:0000256" key="2">
    <source>
        <dbReference type="ARBA" id="ARBA00009272"/>
    </source>
</evidence>
<dbReference type="GO" id="GO:0005198">
    <property type="term" value="F:structural molecule activity"/>
    <property type="evidence" value="ECO:0007669"/>
    <property type="project" value="UniProtKB-UniRule"/>
</dbReference>
<keyword evidence="7" id="KW-0969">Cilium</keyword>
<comment type="subcellular location">
    <subcellularLocation>
        <location evidence="1 4">Bacterial flagellum basal body</location>
    </subcellularLocation>
</comment>
<comment type="caution">
    <text evidence="7">The sequence shown here is derived from an EMBL/GenBank/DDBJ whole genome shotgun (WGS) entry which is preliminary data.</text>
</comment>
<keyword evidence="7" id="KW-0966">Cell projection</keyword>
<keyword evidence="7" id="KW-0282">Flagellum</keyword>
<dbReference type="PRINTS" id="PR01006">
    <property type="entry name" value="FLGHOOKFLIE"/>
</dbReference>
<keyword evidence="8" id="KW-1185">Reference proteome</keyword>
<evidence type="ECO:0000256" key="3">
    <source>
        <dbReference type="ARBA" id="ARBA00023143"/>
    </source>
</evidence>
<dbReference type="RefSeq" id="WP_132370106.1">
    <property type="nucleotide sequence ID" value="NZ_SMAN01000001.1"/>
</dbReference>
<evidence type="ECO:0000313" key="8">
    <source>
        <dbReference type="Proteomes" id="UP000294650"/>
    </source>
</evidence>
<dbReference type="AlphaFoldDB" id="A0A4R3NCY3"/>
<dbReference type="InterPro" id="IPR001624">
    <property type="entry name" value="FliE"/>
</dbReference>
<dbReference type="EMBL" id="SMAN01000001">
    <property type="protein sequence ID" value="TCT26776.1"/>
    <property type="molecule type" value="Genomic_DNA"/>
</dbReference>
<evidence type="ECO:0000313" key="7">
    <source>
        <dbReference type="EMBL" id="TCT26776.1"/>
    </source>
</evidence>
<dbReference type="PANTHER" id="PTHR34653:SF1">
    <property type="entry name" value="FLAGELLAR HOOK-BASAL BODY COMPLEX PROTEIN FLIE"/>
    <property type="match status" value="1"/>
</dbReference>
<dbReference type="HAMAP" id="MF_00724">
    <property type="entry name" value="FliE"/>
    <property type="match status" value="1"/>
</dbReference>
<dbReference type="GO" id="GO:0003774">
    <property type="term" value="F:cytoskeletal motor activity"/>
    <property type="evidence" value="ECO:0007669"/>
    <property type="project" value="InterPro"/>
</dbReference>
<accession>A0A4R3NCY3</accession>
<dbReference type="OrthoDB" id="9812413at2"/>
<evidence type="ECO:0000256" key="6">
    <source>
        <dbReference type="SAM" id="Coils"/>
    </source>
</evidence>
<dbReference type="GO" id="GO:0009425">
    <property type="term" value="C:bacterial-type flagellum basal body"/>
    <property type="evidence" value="ECO:0007669"/>
    <property type="project" value="UniProtKB-SubCell"/>
</dbReference>
<sequence length="99" mass="11171">MEKISHAFLDHRSLLNQPSKVTPHEAQQSFASQLKEALERVNDAQQESDQKTVALAQGKIDNLHDVMIAAQKASITLQTTVEIQNKAIEAYKEIMRMQI</sequence>